<keyword evidence="1" id="KW-1133">Transmembrane helix</keyword>
<keyword evidence="1" id="KW-0812">Transmembrane</keyword>
<dbReference type="PANTHER" id="PTHR48098:SF1">
    <property type="entry name" value="DIACYLGLYCEROL ACYLTRANSFERASE_MYCOLYLTRANSFERASE AG85A"/>
    <property type="match status" value="1"/>
</dbReference>
<organism evidence="2 3">
    <name type="scientific">Pseudonocardia charpentierae</name>
    <dbReference type="NCBI Taxonomy" id="3075545"/>
    <lineage>
        <taxon>Bacteria</taxon>
        <taxon>Bacillati</taxon>
        <taxon>Actinomycetota</taxon>
        <taxon>Actinomycetes</taxon>
        <taxon>Pseudonocardiales</taxon>
        <taxon>Pseudonocardiaceae</taxon>
        <taxon>Pseudonocardia</taxon>
    </lineage>
</organism>
<dbReference type="InterPro" id="IPR029058">
    <property type="entry name" value="AB_hydrolase_fold"/>
</dbReference>
<dbReference type="InterPro" id="IPR050583">
    <property type="entry name" value="Mycobacterial_A85_antigen"/>
</dbReference>
<gene>
    <name evidence="2" type="ORF">RM445_09670</name>
</gene>
<feature type="transmembrane region" description="Helical" evidence="1">
    <location>
        <begin position="6"/>
        <end position="27"/>
    </location>
</feature>
<protein>
    <submittedName>
        <fullName evidence="2">Alpha/beta hydrolase-fold protein</fullName>
    </submittedName>
</protein>
<dbReference type="RefSeq" id="WP_311555822.1">
    <property type="nucleotide sequence ID" value="NZ_JAVREJ010000005.1"/>
</dbReference>
<evidence type="ECO:0000313" key="2">
    <source>
        <dbReference type="EMBL" id="MDT0349787.1"/>
    </source>
</evidence>
<dbReference type="PANTHER" id="PTHR48098">
    <property type="entry name" value="ENTEROCHELIN ESTERASE-RELATED"/>
    <property type="match status" value="1"/>
</dbReference>
<dbReference type="Pfam" id="PF00756">
    <property type="entry name" value="Esterase"/>
    <property type="match status" value="1"/>
</dbReference>
<sequence>MADISVIDGPVPVVVLILGAFALLILLARRGRTAIVTLAVAVAVAVVTFLGLNWLLTRGLSLFPETLPTVVLFWISLGAGAVVLAVGNLVGTAAGRKVLAICSGVAVLLAAGSQINIYFAEYPTFGALAGSTGDVSPLTGSVQRPSANAATPVVDRWTGPATGTSQVLTTPIPGTVSGFTGRDAYIYLPAAYFDPSPPLLPVLVLVSGQPGGPQDWIVSGNLQTQMDQFAAANAGLAPVVVVVDPNGPNDTITMCMDSNVAKADTYLSQDVPNWITSELGVDSNHAHWAFGGFSYGGTCAIQMATRHSQLYPSFIDISGEREPAISADRTQTIQTAFGGDTAAFDALTPLTLLSQRRYPDVWGFFAVGANDGEFLPAMNEVSAAAQKAGMTVHTETVPGQGHSWAVPEAAILPALRWLGPRLGLTRASS</sequence>
<dbReference type="Gene3D" id="3.40.50.1820">
    <property type="entry name" value="alpha/beta hydrolase"/>
    <property type="match status" value="1"/>
</dbReference>
<comment type="caution">
    <text evidence="2">The sequence shown here is derived from an EMBL/GenBank/DDBJ whole genome shotgun (WGS) entry which is preliminary data.</text>
</comment>
<proteinExistence type="predicted"/>
<dbReference type="Proteomes" id="UP001183202">
    <property type="component" value="Unassembled WGS sequence"/>
</dbReference>
<accession>A0ABU2N772</accession>
<dbReference type="GO" id="GO:0016787">
    <property type="term" value="F:hydrolase activity"/>
    <property type="evidence" value="ECO:0007669"/>
    <property type="project" value="UniProtKB-KW"/>
</dbReference>
<evidence type="ECO:0000256" key="1">
    <source>
        <dbReference type="SAM" id="Phobius"/>
    </source>
</evidence>
<dbReference type="SUPFAM" id="SSF53474">
    <property type="entry name" value="alpha/beta-Hydrolases"/>
    <property type="match status" value="1"/>
</dbReference>
<feature type="transmembrane region" description="Helical" evidence="1">
    <location>
        <begin position="71"/>
        <end position="91"/>
    </location>
</feature>
<keyword evidence="1" id="KW-0472">Membrane</keyword>
<dbReference type="InterPro" id="IPR000801">
    <property type="entry name" value="Esterase-like"/>
</dbReference>
<feature type="transmembrane region" description="Helical" evidence="1">
    <location>
        <begin position="34"/>
        <end position="56"/>
    </location>
</feature>
<keyword evidence="2" id="KW-0378">Hydrolase</keyword>
<keyword evidence="3" id="KW-1185">Reference proteome</keyword>
<reference evidence="3" key="1">
    <citation type="submission" date="2023-07" db="EMBL/GenBank/DDBJ databases">
        <title>30 novel species of actinomycetes from the DSMZ collection.</title>
        <authorList>
            <person name="Nouioui I."/>
        </authorList>
    </citation>
    <scope>NUCLEOTIDE SEQUENCE [LARGE SCALE GENOMIC DNA]</scope>
    <source>
        <strain evidence="3">DSM 45834</strain>
    </source>
</reference>
<dbReference type="EMBL" id="JAVREJ010000005">
    <property type="protein sequence ID" value="MDT0349787.1"/>
    <property type="molecule type" value="Genomic_DNA"/>
</dbReference>
<name>A0ABU2N772_9PSEU</name>
<feature type="transmembrane region" description="Helical" evidence="1">
    <location>
        <begin position="98"/>
        <end position="119"/>
    </location>
</feature>
<evidence type="ECO:0000313" key="3">
    <source>
        <dbReference type="Proteomes" id="UP001183202"/>
    </source>
</evidence>